<accession>A0ACC1TAW4</accession>
<sequence>MLASPKKIARASLLAIIASTSVSGLVSRQTGSLTSGTYVMGAISVPGFNIGTIAGSLVGVANTSTESPATLLWNVTETDEGYVLQLAEGYAAVNTGETEVALVPSYPGVFWSIVPTEGVYTISTTNGEYGWILPHDAPEDSPLSGQELVMMTAFRAIITVLTPKDLTRKSKSDGRSLGQLTSVYGALPSGFYIIYPISTAGFPVGPVSGSLVGVQDSTFDPSDVTFAVIEYPEGYVLNLAAGNAEVSGDEVALVGSYPGTFWNIVALDTGFYAIETTDGSLSWILPHDAPVGTPVSLTAPGESLIPAQYFNFASAV</sequence>
<organism evidence="1 2">
    <name type="scientific">Phlebia brevispora</name>
    <dbReference type="NCBI Taxonomy" id="194682"/>
    <lineage>
        <taxon>Eukaryota</taxon>
        <taxon>Fungi</taxon>
        <taxon>Dikarya</taxon>
        <taxon>Basidiomycota</taxon>
        <taxon>Agaricomycotina</taxon>
        <taxon>Agaricomycetes</taxon>
        <taxon>Polyporales</taxon>
        <taxon>Meruliaceae</taxon>
        <taxon>Phlebia</taxon>
    </lineage>
</organism>
<evidence type="ECO:0000313" key="1">
    <source>
        <dbReference type="EMBL" id="KAJ3557212.1"/>
    </source>
</evidence>
<reference evidence="1" key="1">
    <citation type="submission" date="2022-07" db="EMBL/GenBank/DDBJ databases">
        <title>Genome Sequence of Phlebia brevispora.</title>
        <authorList>
            <person name="Buettner E."/>
        </authorList>
    </citation>
    <scope>NUCLEOTIDE SEQUENCE</scope>
    <source>
        <strain evidence="1">MPL23</strain>
    </source>
</reference>
<protein>
    <submittedName>
        <fullName evidence="1">Uncharacterized protein</fullName>
    </submittedName>
</protein>
<evidence type="ECO:0000313" key="2">
    <source>
        <dbReference type="Proteomes" id="UP001148662"/>
    </source>
</evidence>
<dbReference type="Proteomes" id="UP001148662">
    <property type="component" value="Unassembled WGS sequence"/>
</dbReference>
<keyword evidence="2" id="KW-1185">Reference proteome</keyword>
<gene>
    <name evidence="1" type="ORF">NM688_g1593</name>
</gene>
<proteinExistence type="predicted"/>
<comment type="caution">
    <text evidence="1">The sequence shown here is derived from an EMBL/GenBank/DDBJ whole genome shotgun (WGS) entry which is preliminary data.</text>
</comment>
<name>A0ACC1TAW4_9APHY</name>
<dbReference type="EMBL" id="JANHOG010000176">
    <property type="protein sequence ID" value="KAJ3557212.1"/>
    <property type="molecule type" value="Genomic_DNA"/>
</dbReference>